<dbReference type="AlphaFoldDB" id="A0A3B9IHD5"/>
<reference evidence="7 8" key="1">
    <citation type="journal article" date="2018" name="Nat. Biotechnol.">
        <title>A standardized bacterial taxonomy based on genome phylogeny substantially revises the tree of life.</title>
        <authorList>
            <person name="Parks D.H."/>
            <person name="Chuvochina M."/>
            <person name="Waite D.W."/>
            <person name="Rinke C."/>
            <person name="Skarshewski A."/>
            <person name="Chaumeil P.A."/>
            <person name="Hugenholtz P."/>
        </authorList>
    </citation>
    <scope>NUCLEOTIDE SEQUENCE [LARGE SCALE GENOMIC DNA]</scope>
    <source>
        <strain evidence="7">UBA8739</strain>
    </source>
</reference>
<feature type="domain" description="ABC transporter" evidence="6">
    <location>
        <begin position="34"/>
        <end position="69"/>
    </location>
</feature>
<protein>
    <recommendedName>
        <fullName evidence="6">ABC transporter domain-containing protein</fullName>
    </recommendedName>
</protein>
<evidence type="ECO:0000313" key="8">
    <source>
        <dbReference type="Proteomes" id="UP000257706"/>
    </source>
</evidence>
<dbReference type="EMBL" id="DMAI01000110">
    <property type="protein sequence ID" value="HAE47136.1"/>
    <property type="molecule type" value="Genomic_DNA"/>
</dbReference>
<evidence type="ECO:0000313" key="7">
    <source>
        <dbReference type="EMBL" id="HAE47136.1"/>
    </source>
</evidence>
<comment type="caution">
    <text evidence="7">The sequence shown here is derived from an EMBL/GenBank/DDBJ whole genome shotgun (WGS) entry which is preliminary data.</text>
</comment>
<evidence type="ECO:0000256" key="4">
    <source>
        <dbReference type="ARBA" id="ARBA00022475"/>
    </source>
</evidence>
<dbReference type="PANTHER" id="PTHR43297">
    <property type="entry name" value="OLIGOPEPTIDE TRANSPORT ATP-BINDING PROTEIN APPD"/>
    <property type="match status" value="1"/>
</dbReference>
<dbReference type="GO" id="GO:0016020">
    <property type="term" value="C:membrane"/>
    <property type="evidence" value="ECO:0007669"/>
    <property type="project" value="UniProtKB-SubCell"/>
</dbReference>
<comment type="similarity">
    <text evidence="2">Belongs to the ABC transporter superfamily.</text>
</comment>
<dbReference type="InterPro" id="IPR003439">
    <property type="entry name" value="ABC_transporter-like_ATP-bd"/>
</dbReference>
<evidence type="ECO:0000256" key="3">
    <source>
        <dbReference type="ARBA" id="ARBA00022448"/>
    </source>
</evidence>
<dbReference type="GO" id="GO:0016887">
    <property type="term" value="F:ATP hydrolysis activity"/>
    <property type="evidence" value="ECO:0007669"/>
    <property type="project" value="InterPro"/>
</dbReference>
<sequence>MREARGTRGESALLEIRNLAVSFPGPEGPVRAVREVSLSLAPGERLAIVGESGSGKSISMRAVMGLLPRQARMTADRLA</sequence>
<keyword evidence="3" id="KW-0813">Transport</keyword>
<dbReference type="PANTHER" id="PTHR43297:SF2">
    <property type="entry name" value="DIPEPTIDE TRANSPORT ATP-BINDING PROTEIN DPPD"/>
    <property type="match status" value="1"/>
</dbReference>
<dbReference type="GO" id="GO:0005524">
    <property type="term" value="F:ATP binding"/>
    <property type="evidence" value="ECO:0007669"/>
    <property type="project" value="InterPro"/>
</dbReference>
<evidence type="ECO:0000256" key="1">
    <source>
        <dbReference type="ARBA" id="ARBA00004370"/>
    </source>
</evidence>
<evidence type="ECO:0000259" key="6">
    <source>
        <dbReference type="Pfam" id="PF00005"/>
    </source>
</evidence>
<dbReference type="Proteomes" id="UP000257706">
    <property type="component" value="Unassembled WGS sequence"/>
</dbReference>
<dbReference type="InterPro" id="IPR050388">
    <property type="entry name" value="ABC_Ni/Peptide_Import"/>
</dbReference>
<gene>
    <name evidence="7" type="ORF">DCK97_06920</name>
</gene>
<proteinExistence type="inferred from homology"/>
<evidence type="ECO:0000256" key="2">
    <source>
        <dbReference type="ARBA" id="ARBA00005417"/>
    </source>
</evidence>
<dbReference type="Pfam" id="PF00005">
    <property type="entry name" value="ABC_tran"/>
    <property type="match status" value="1"/>
</dbReference>
<evidence type="ECO:0000256" key="5">
    <source>
        <dbReference type="ARBA" id="ARBA00023136"/>
    </source>
</evidence>
<dbReference type="SUPFAM" id="SSF52540">
    <property type="entry name" value="P-loop containing nucleoside triphosphate hydrolases"/>
    <property type="match status" value="1"/>
</dbReference>
<keyword evidence="5" id="KW-0472">Membrane</keyword>
<keyword evidence="4" id="KW-1003">Cell membrane</keyword>
<comment type="subcellular location">
    <subcellularLocation>
        <location evidence="1">Membrane</location>
    </subcellularLocation>
</comment>
<dbReference type="Gene3D" id="3.40.50.300">
    <property type="entry name" value="P-loop containing nucleotide triphosphate hydrolases"/>
    <property type="match status" value="1"/>
</dbReference>
<organism evidence="7 8">
    <name type="scientific">Tistrella mobilis</name>
    <dbReference type="NCBI Taxonomy" id="171437"/>
    <lineage>
        <taxon>Bacteria</taxon>
        <taxon>Pseudomonadati</taxon>
        <taxon>Pseudomonadota</taxon>
        <taxon>Alphaproteobacteria</taxon>
        <taxon>Geminicoccales</taxon>
        <taxon>Geminicoccaceae</taxon>
        <taxon>Tistrella</taxon>
    </lineage>
</organism>
<feature type="non-terminal residue" evidence="7">
    <location>
        <position position="79"/>
    </location>
</feature>
<dbReference type="InterPro" id="IPR027417">
    <property type="entry name" value="P-loop_NTPase"/>
</dbReference>
<name>A0A3B9IHD5_9PROT</name>
<accession>A0A3B9IHD5</accession>